<sequence length="90" mass="10084">MQCLIDAGCSILPKEAQGMAKAFLFFDKLFDSLNGVGKVAQEGHDLRCAITANTQHHKFWEEAKIILNTMKFQCRTTGKLSTPPSLKNWI</sequence>
<proteinExistence type="predicted"/>
<organism evidence="1 2">
    <name type="scientific">Holotrichia oblita</name>
    <name type="common">Chafer beetle</name>
    <dbReference type="NCBI Taxonomy" id="644536"/>
    <lineage>
        <taxon>Eukaryota</taxon>
        <taxon>Metazoa</taxon>
        <taxon>Ecdysozoa</taxon>
        <taxon>Arthropoda</taxon>
        <taxon>Hexapoda</taxon>
        <taxon>Insecta</taxon>
        <taxon>Pterygota</taxon>
        <taxon>Neoptera</taxon>
        <taxon>Endopterygota</taxon>
        <taxon>Coleoptera</taxon>
        <taxon>Polyphaga</taxon>
        <taxon>Scarabaeiformia</taxon>
        <taxon>Scarabaeidae</taxon>
        <taxon>Melolonthinae</taxon>
        <taxon>Holotrichia</taxon>
    </lineage>
</organism>
<keyword evidence="2" id="KW-1185">Reference proteome</keyword>
<protein>
    <submittedName>
        <fullName evidence="1">Uncharacterized protein</fullName>
    </submittedName>
</protein>
<comment type="caution">
    <text evidence="1">The sequence shown here is derived from an EMBL/GenBank/DDBJ whole genome shotgun (WGS) entry which is preliminary data.</text>
</comment>
<dbReference type="EMBL" id="CM043023">
    <property type="protein sequence ID" value="KAI4455610.1"/>
    <property type="molecule type" value="Genomic_DNA"/>
</dbReference>
<dbReference type="Proteomes" id="UP001056778">
    <property type="component" value="Chromosome 9"/>
</dbReference>
<evidence type="ECO:0000313" key="2">
    <source>
        <dbReference type="Proteomes" id="UP001056778"/>
    </source>
</evidence>
<accession>A0ACB9SLN8</accession>
<name>A0ACB9SLN8_HOLOL</name>
<gene>
    <name evidence="1" type="ORF">MML48_9g00005397</name>
</gene>
<reference evidence="1" key="1">
    <citation type="submission" date="2022-04" db="EMBL/GenBank/DDBJ databases">
        <title>Chromosome-scale genome assembly of Holotrichia oblita Faldermann.</title>
        <authorList>
            <person name="Rongchong L."/>
        </authorList>
    </citation>
    <scope>NUCLEOTIDE SEQUENCE</scope>
    <source>
        <strain evidence="1">81SQS9</strain>
    </source>
</reference>
<evidence type="ECO:0000313" key="1">
    <source>
        <dbReference type="EMBL" id="KAI4455610.1"/>
    </source>
</evidence>